<sequence length="136" mass="14452">MAGHPRLLDDADGLAADLGYLPLALAQAAAYLLDRRLSCAGYRARLADQRRQLADLVPEEGALPDEHQATVAATWALSIDLALSVTAVTDTAHRGGAGNRGYRAHGPNIEGRPPPHERLPVTAVTGSLVRGLARRY</sequence>
<dbReference type="RefSeq" id="WP_203684225.1">
    <property type="nucleotide sequence ID" value="NZ_BOMW01000069.1"/>
</dbReference>
<evidence type="ECO:0000313" key="3">
    <source>
        <dbReference type="Proteomes" id="UP000629619"/>
    </source>
</evidence>
<gene>
    <name evidence="2" type="ORF">Asi03nite_64260</name>
</gene>
<proteinExistence type="predicted"/>
<dbReference type="AlphaFoldDB" id="A0A919TP73"/>
<comment type="caution">
    <text evidence="2">The sequence shown here is derived from an EMBL/GenBank/DDBJ whole genome shotgun (WGS) entry which is preliminary data.</text>
</comment>
<dbReference type="Proteomes" id="UP000629619">
    <property type="component" value="Unassembled WGS sequence"/>
</dbReference>
<name>A0A919TP73_9ACTN</name>
<evidence type="ECO:0000313" key="2">
    <source>
        <dbReference type="EMBL" id="GIF08888.1"/>
    </source>
</evidence>
<evidence type="ECO:0000256" key="1">
    <source>
        <dbReference type="SAM" id="MobiDB-lite"/>
    </source>
</evidence>
<organism evidence="2 3">
    <name type="scientific">Actinoplanes siamensis</name>
    <dbReference type="NCBI Taxonomy" id="1223317"/>
    <lineage>
        <taxon>Bacteria</taxon>
        <taxon>Bacillati</taxon>
        <taxon>Actinomycetota</taxon>
        <taxon>Actinomycetes</taxon>
        <taxon>Micromonosporales</taxon>
        <taxon>Micromonosporaceae</taxon>
        <taxon>Actinoplanes</taxon>
    </lineage>
</organism>
<protein>
    <submittedName>
        <fullName evidence="2">Uncharacterized protein</fullName>
    </submittedName>
</protein>
<accession>A0A919TP73</accession>
<feature type="region of interest" description="Disordered" evidence="1">
    <location>
        <begin position="94"/>
        <end position="119"/>
    </location>
</feature>
<reference evidence="2" key="1">
    <citation type="submission" date="2021-01" db="EMBL/GenBank/DDBJ databases">
        <title>Whole genome shotgun sequence of Actinoplanes siamensis NBRC 109076.</title>
        <authorList>
            <person name="Komaki H."/>
            <person name="Tamura T."/>
        </authorList>
    </citation>
    <scope>NUCLEOTIDE SEQUENCE</scope>
    <source>
        <strain evidence="2">NBRC 109076</strain>
    </source>
</reference>
<dbReference type="EMBL" id="BOMW01000069">
    <property type="protein sequence ID" value="GIF08888.1"/>
    <property type="molecule type" value="Genomic_DNA"/>
</dbReference>
<keyword evidence="3" id="KW-1185">Reference proteome</keyword>